<evidence type="ECO:0000256" key="1">
    <source>
        <dbReference type="SAM" id="Coils"/>
    </source>
</evidence>
<dbReference type="EMBL" id="HBIA01009737">
    <property type="protein sequence ID" value="CAE0233249.1"/>
    <property type="molecule type" value="Transcribed_RNA"/>
</dbReference>
<name>A0A7S3CNJ6_9SPIT</name>
<proteinExistence type="predicted"/>
<organism evidence="2">
    <name type="scientific">Strombidium rassoulzadegani</name>
    <dbReference type="NCBI Taxonomy" id="1082188"/>
    <lineage>
        <taxon>Eukaryota</taxon>
        <taxon>Sar</taxon>
        <taxon>Alveolata</taxon>
        <taxon>Ciliophora</taxon>
        <taxon>Intramacronucleata</taxon>
        <taxon>Spirotrichea</taxon>
        <taxon>Oligotrichia</taxon>
        <taxon>Strombidiidae</taxon>
        <taxon>Strombidium</taxon>
    </lineage>
</organism>
<feature type="coiled-coil region" evidence="1">
    <location>
        <begin position="28"/>
        <end position="55"/>
    </location>
</feature>
<keyword evidence="1" id="KW-0175">Coiled coil</keyword>
<accession>A0A7S3CNJ6</accession>
<dbReference type="AlphaFoldDB" id="A0A7S3CNJ6"/>
<evidence type="ECO:0000313" key="2">
    <source>
        <dbReference type="EMBL" id="CAE0233249.1"/>
    </source>
</evidence>
<protein>
    <submittedName>
        <fullName evidence="2">Uncharacterized protein</fullName>
    </submittedName>
</protein>
<sequence length="181" mass="20673">MLRLVGEQKLKGSLRLVAKVIIVDEESTQKYRRELNGALQDCQNLQAKIKEMNAMVTSNEGVLSLEGKVPDTQSASNSQVTQAKSSISNLVINQHYFGSQLGVPKTQLQVEGETKESSSPKYFSEYPEALHEPDEVQCTRFNQQLMRKLVVEKKRRNPKFIDSKLMNDVFKFYPQQTFQRS</sequence>
<gene>
    <name evidence="2" type="ORF">SRAS04492_LOCUS5048</name>
</gene>
<reference evidence="2" key="1">
    <citation type="submission" date="2021-01" db="EMBL/GenBank/DDBJ databases">
        <authorList>
            <person name="Corre E."/>
            <person name="Pelletier E."/>
            <person name="Niang G."/>
            <person name="Scheremetjew M."/>
            <person name="Finn R."/>
            <person name="Kale V."/>
            <person name="Holt S."/>
            <person name="Cochrane G."/>
            <person name="Meng A."/>
            <person name="Brown T."/>
            <person name="Cohen L."/>
        </authorList>
    </citation>
    <scope>NUCLEOTIDE SEQUENCE</scope>
    <source>
        <strain evidence="2">Ras09</strain>
    </source>
</reference>